<dbReference type="Gene3D" id="3.40.1190.20">
    <property type="match status" value="1"/>
</dbReference>
<dbReference type="InterPro" id="IPR000631">
    <property type="entry name" value="CARKD"/>
</dbReference>
<dbReference type="EMBL" id="MFEN01000032">
    <property type="protein sequence ID" value="OGE83955.1"/>
    <property type="molecule type" value="Genomic_DNA"/>
</dbReference>
<comment type="caution">
    <text evidence="6">Lacks conserved residue(s) required for the propagation of feature annotation.</text>
</comment>
<comment type="catalytic activity">
    <reaction evidence="6">
        <text>(6S)-NADPHX + ADP = AMP + phosphate + NADPH + H(+)</text>
        <dbReference type="Rhea" id="RHEA:32235"/>
        <dbReference type="ChEBI" id="CHEBI:15378"/>
        <dbReference type="ChEBI" id="CHEBI:43474"/>
        <dbReference type="ChEBI" id="CHEBI:57783"/>
        <dbReference type="ChEBI" id="CHEBI:64076"/>
        <dbReference type="ChEBI" id="CHEBI:456215"/>
        <dbReference type="ChEBI" id="CHEBI:456216"/>
        <dbReference type="EC" id="4.2.1.136"/>
    </reaction>
</comment>
<dbReference type="GO" id="GO:0046496">
    <property type="term" value="P:nicotinamide nucleotide metabolic process"/>
    <property type="evidence" value="ECO:0007669"/>
    <property type="project" value="UniProtKB-UniRule"/>
</dbReference>
<dbReference type="EC" id="4.2.1.136" evidence="6"/>
<dbReference type="GO" id="GO:0110051">
    <property type="term" value="P:metabolite repair"/>
    <property type="evidence" value="ECO:0007669"/>
    <property type="project" value="TreeGrafter"/>
</dbReference>
<evidence type="ECO:0000313" key="8">
    <source>
        <dbReference type="EMBL" id="OGE83955.1"/>
    </source>
</evidence>
<dbReference type="Pfam" id="PF01256">
    <property type="entry name" value="Carb_kinase"/>
    <property type="match status" value="1"/>
</dbReference>
<feature type="binding site" evidence="6">
    <location>
        <position position="205"/>
    </location>
    <ligand>
        <name>(6S)-NADPHX</name>
        <dbReference type="ChEBI" id="CHEBI:64076"/>
    </ligand>
</feature>
<evidence type="ECO:0000256" key="3">
    <source>
        <dbReference type="ARBA" id="ARBA00022857"/>
    </source>
</evidence>
<proteinExistence type="inferred from homology"/>
<evidence type="ECO:0000256" key="5">
    <source>
        <dbReference type="ARBA" id="ARBA00023239"/>
    </source>
</evidence>
<feature type="binding site" evidence="6">
    <location>
        <position position="204"/>
    </location>
    <ligand>
        <name>AMP</name>
        <dbReference type="ChEBI" id="CHEBI:456215"/>
    </ligand>
</feature>
<gene>
    <name evidence="6" type="primary">nnrD</name>
    <name evidence="8" type="ORF">A2846_00175</name>
</gene>
<dbReference type="CDD" id="cd01171">
    <property type="entry name" value="YXKO-related"/>
    <property type="match status" value="1"/>
</dbReference>
<sequence>MKLPKIKLPKPKSHKGENGRLLIIAGSEKYHGSLLYAVKAASRIVDLIYVLSSRENLKLIQKLRFGTAEFIPVPPNFHDRESLVRAYDAVLIGPGMGVSRYTYNLVKKVLQSRVKVVLDADALNVMDTQLKKLLHPNCILTPHRGEFARLFRSTTELTIVKSMVLRYGCTILLKSPDADVIASPGRKVYLNYTGNKGMTKGGTGDVLAGLVAGLFTKNDAHTSAIVGAYVNGKAGDDLYKKVGVYYDAEDLVDQIPKTLWKAVK</sequence>
<comment type="similarity">
    <text evidence="6">Belongs to the NnrD/CARKD family.</text>
</comment>
<dbReference type="GO" id="GO:0005524">
    <property type="term" value="F:ATP binding"/>
    <property type="evidence" value="ECO:0007669"/>
    <property type="project" value="UniProtKB-KW"/>
</dbReference>
<keyword evidence="4 6" id="KW-0520">NAD</keyword>
<dbReference type="Proteomes" id="UP000176339">
    <property type="component" value="Unassembled WGS sequence"/>
</dbReference>
<feature type="binding site" evidence="6">
    <location>
        <position position="95"/>
    </location>
    <ligand>
        <name>(6S)-NADPHX</name>
        <dbReference type="ChEBI" id="CHEBI:64076"/>
    </ligand>
</feature>
<keyword evidence="5 6" id="KW-0456">Lyase</keyword>
<dbReference type="PANTHER" id="PTHR12592:SF0">
    <property type="entry name" value="ATP-DEPENDENT (S)-NAD(P)H-HYDRATE DEHYDRATASE"/>
    <property type="match status" value="1"/>
</dbReference>
<evidence type="ECO:0000313" key="9">
    <source>
        <dbReference type="Proteomes" id="UP000176339"/>
    </source>
</evidence>
<dbReference type="PANTHER" id="PTHR12592">
    <property type="entry name" value="ATP-DEPENDENT (S)-NAD(P)H-HYDRATE DEHYDRATASE FAMILY MEMBER"/>
    <property type="match status" value="1"/>
</dbReference>
<feature type="domain" description="YjeF C-terminal" evidence="7">
    <location>
        <begin position="1"/>
        <end position="262"/>
    </location>
</feature>
<dbReference type="NCBIfam" id="TIGR00196">
    <property type="entry name" value="yjeF_cterm"/>
    <property type="match status" value="1"/>
</dbReference>
<dbReference type="InterPro" id="IPR017953">
    <property type="entry name" value="Carbohydrate_kinase_pred_CS"/>
</dbReference>
<evidence type="ECO:0000256" key="2">
    <source>
        <dbReference type="ARBA" id="ARBA00022840"/>
    </source>
</evidence>
<dbReference type="PROSITE" id="PS51383">
    <property type="entry name" value="YJEF_C_3"/>
    <property type="match status" value="1"/>
</dbReference>
<evidence type="ECO:0000259" key="7">
    <source>
        <dbReference type="PROSITE" id="PS51383"/>
    </source>
</evidence>
<comment type="subunit">
    <text evidence="6">Homotetramer.</text>
</comment>
<dbReference type="GO" id="GO:0052855">
    <property type="term" value="F:ADP-dependent NAD(P)H-hydrate dehydratase activity"/>
    <property type="evidence" value="ECO:0007669"/>
    <property type="project" value="UniProtKB-UniRule"/>
</dbReference>
<comment type="catalytic activity">
    <reaction evidence="6">
        <text>(6S)-NADHX + ADP = AMP + phosphate + NADH + H(+)</text>
        <dbReference type="Rhea" id="RHEA:32223"/>
        <dbReference type="ChEBI" id="CHEBI:15378"/>
        <dbReference type="ChEBI" id="CHEBI:43474"/>
        <dbReference type="ChEBI" id="CHEBI:57945"/>
        <dbReference type="ChEBI" id="CHEBI:64074"/>
        <dbReference type="ChEBI" id="CHEBI:456215"/>
        <dbReference type="ChEBI" id="CHEBI:456216"/>
        <dbReference type="EC" id="4.2.1.136"/>
    </reaction>
</comment>
<dbReference type="AlphaFoldDB" id="A0A1F5P2B8"/>
<evidence type="ECO:0000256" key="1">
    <source>
        <dbReference type="ARBA" id="ARBA00022741"/>
    </source>
</evidence>
<reference evidence="8 9" key="1">
    <citation type="journal article" date="2016" name="Nat. Commun.">
        <title>Thousands of microbial genomes shed light on interconnected biogeochemical processes in an aquifer system.</title>
        <authorList>
            <person name="Anantharaman K."/>
            <person name="Brown C.T."/>
            <person name="Hug L.A."/>
            <person name="Sharon I."/>
            <person name="Castelle C.J."/>
            <person name="Probst A.J."/>
            <person name="Thomas B.C."/>
            <person name="Singh A."/>
            <person name="Wilkins M.J."/>
            <person name="Karaoz U."/>
            <person name="Brodie E.L."/>
            <person name="Williams K.H."/>
            <person name="Hubbard S.S."/>
            <person name="Banfield J.F."/>
        </authorList>
    </citation>
    <scope>NUCLEOTIDE SEQUENCE [LARGE SCALE GENOMIC DNA]</scope>
</reference>
<dbReference type="SUPFAM" id="SSF53613">
    <property type="entry name" value="Ribokinase-like"/>
    <property type="match status" value="1"/>
</dbReference>
<comment type="caution">
    <text evidence="8">The sequence shown here is derived from an EMBL/GenBank/DDBJ whole genome shotgun (WGS) entry which is preliminary data.</text>
</comment>
<dbReference type="InterPro" id="IPR029056">
    <property type="entry name" value="Ribokinase-like"/>
</dbReference>
<keyword evidence="2 6" id="KW-0067">ATP-binding</keyword>
<organism evidence="8 9">
    <name type="scientific">Candidatus Doudnabacteria bacterium RIFCSPHIGHO2_01_FULL_49_9</name>
    <dbReference type="NCBI Taxonomy" id="1817827"/>
    <lineage>
        <taxon>Bacteria</taxon>
        <taxon>Candidatus Doudnaibacteriota</taxon>
    </lineage>
</organism>
<keyword evidence="1 6" id="KW-0547">Nucleotide-binding</keyword>
<feature type="binding site" evidence="6">
    <location>
        <position position="143"/>
    </location>
    <ligand>
        <name>(6S)-NADPHX</name>
        <dbReference type="ChEBI" id="CHEBI:64076"/>
    </ligand>
</feature>
<comment type="function">
    <text evidence="6">Catalyzes the dehydration of the S-form of NAD(P)HX at the expense of ADP, which is converted to AMP. Together with NAD(P)HX epimerase, which catalyzes the epimerization of the S- and R-forms, the enzyme allows the repair of both epimers of NAD(P)HX, a damaged form of NAD(P)H that is a result of enzymatic or heat-dependent hydration.</text>
</comment>
<dbReference type="HAMAP" id="MF_01965">
    <property type="entry name" value="NADHX_dehydratase"/>
    <property type="match status" value="1"/>
</dbReference>
<accession>A0A1F5P2B8</accession>
<evidence type="ECO:0000256" key="6">
    <source>
        <dbReference type="HAMAP-Rule" id="MF_01965"/>
    </source>
</evidence>
<dbReference type="PROSITE" id="PS01050">
    <property type="entry name" value="YJEF_C_2"/>
    <property type="match status" value="1"/>
</dbReference>
<comment type="cofactor">
    <cofactor evidence="6">
        <name>Mg(2+)</name>
        <dbReference type="ChEBI" id="CHEBI:18420"/>
    </cofactor>
</comment>
<evidence type="ECO:0000256" key="4">
    <source>
        <dbReference type="ARBA" id="ARBA00023027"/>
    </source>
</evidence>
<keyword evidence="3 6" id="KW-0521">NADP</keyword>
<protein>
    <recommendedName>
        <fullName evidence="6">ADP-dependent (S)-NAD(P)H-hydrate dehydratase</fullName>
        <ecNumber evidence="6">4.2.1.136</ecNumber>
    </recommendedName>
    <alternativeName>
        <fullName evidence="6">ADP-dependent NAD(P)HX dehydratase</fullName>
    </alternativeName>
</protein>
<name>A0A1F5P2B8_9BACT</name>